<evidence type="ECO:0000313" key="4">
    <source>
        <dbReference type="Proteomes" id="UP001157418"/>
    </source>
</evidence>
<dbReference type="SMART" id="SM00271">
    <property type="entry name" value="DnaJ"/>
    <property type="match status" value="1"/>
</dbReference>
<dbReference type="InterPro" id="IPR001623">
    <property type="entry name" value="DnaJ_domain"/>
</dbReference>
<evidence type="ECO:0000259" key="2">
    <source>
        <dbReference type="PROSITE" id="PS50076"/>
    </source>
</evidence>
<accession>A0AAU9PJA8</accession>
<reference evidence="3 4" key="1">
    <citation type="submission" date="2022-01" db="EMBL/GenBank/DDBJ databases">
        <authorList>
            <person name="Xiong W."/>
            <person name="Schranz E."/>
        </authorList>
    </citation>
    <scope>NUCLEOTIDE SEQUENCE [LARGE SCALE GENOMIC DNA]</scope>
</reference>
<name>A0AAU9PJA8_9ASTR</name>
<dbReference type="EMBL" id="CAKMRJ010005634">
    <property type="protein sequence ID" value="CAH1450301.1"/>
    <property type="molecule type" value="Genomic_DNA"/>
</dbReference>
<dbReference type="Pfam" id="PF23551">
    <property type="entry name" value="Zn_ribbon_20"/>
    <property type="match status" value="1"/>
</dbReference>
<protein>
    <recommendedName>
        <fullName evidence="2">J domain-containing protein</fullName>
    </recommendedName>
</protein>
<dbReference type="PRINTS" id="PR00625">
    <property type="entry name" value="JDOMAIN"/>
</dbReference>
<dbReference type="PANTHER" id="PTHR44137">
    <property type="entry name" value="BNAC03G44070D PROTEIN"/>
    <property type="match status" value="1"/>
</dbReference>
<dbReference type="AlphaFoldDB" id="A0AAU9PJA8"/>
<dbReference type="PANTHER" id="PTHR44137:SF32">
    <property type="entry name" value="DNAJ HEAT SHOCK AMINO-TERMINAL DOMAIN PROTEIN"/>
    <property type="match status" value="1"/>
</dbReference>
<dbReference type="PROSITE" id="PS00636">
    <property type="entry name" value="DNAJ_1"/>
    <property type="match status" value="1"/>
</dbReference>
<dbReference type="SUPFAM" id="SSF46565">
    <property type="entry name" value="Chaperone J-domain"/>
    <property type="match status" value="1"/>
</dbReference>
<dbReference type="PROSITE" id="PS50076">
    <property type="entry name" value="DNAJ_2"/>
    <property type="match status" value="1"/>
</dbReference>
<feature type="compositionally biased region" description="Polar residues" evidence="1">
    <location>
        <begin position="221"/>
        <end position="236"/>
    </location>
</feature>
<dbReference type="Gene3D" id="1.10.287.110">
    <property type="entry name" value="DnaJ domain"/>
    <property type="match status" value="1"/>
</dbReference>
<proteinExistence type="predicted"/>
<evidence type="ECO:0000256" key="1">
    <source>
        <dbReference type="SAM" id="MobiDB-lite"/>
    </source>
</evidence>
<feature type="domain" description="J" evidence="2">
    <location>
        <begin position="66"/>
        <end position="130"/>
    </location>
</feature>
<organism evidence="3 4">
    <name type="scientific">Lactuca virosa</name>
    <dbReference type="NCBI Taxonomy" id="75947"/>
    <lineage>
        <taxon>Eukaryota</taxon>
        <taxon>Viridiplantae</taxon>
        <taxon>Streptophyta</taxon>
        <taxon>Embryophyta</taxon>
        <taxon>Tracheophyta</taxon>
        <taxon>Spermatophyta</taxon>
        <taxon>Magnoliopsida</taxon>
        <taxon>eudicotyledons</taxon>
        <taxon>Gunneridae</taxon>
        <taxon>Pentapetalae</taxon>
        <taxon>asterids</taxon>
        <taxon>campanulids</taxon>
        <taxon>Asterales</taxon>
        <taxon>Asteraceae</taxon>
        <taxon>Cichorioideae</taxon>
        <taxon>Cichorieae</taxon>
        <taxon>Lactucinae</taxon>
        <taxon>Lactuca</taxon>
    </lineage>
</organism>
<comment type="caution">
    <text evidence="3">The sequence shown here is derived from an EMBL/GenBank/DDBJ whole genome shotgun (WGS) entry which is preliminary data.</text>
</comment>
<dbReference type="CDD" id="cd06257">
    <property type="entry name" value="DnaJ"/>
    <property type="match status" value="1"/>
</dbReference>
<dbReference type="InterPro" id="IPR056988">
    <property type="entry name" value="Zn_ribbon_pln"/>
</dbReference>
<gene>
    <name evidence="3" type="ORF">LVIROSA_LOCUS35735</name>
</gene>
<keyword evidence="4" id="KW-1185">Reference proteome</keyword>
<sequence>MERKRDEAIRAKRLVEKKLADKDFAASKKYTVKAQTMCPDLDGISQMSTIVDVYISAENKLNGEVDWYGILGVNPCDDDETIRKQYRKLALMLNPDKNKSVGEDGAFKLISEAWSLLSDKAKRSTYNQRTKVPSASPGAGVNSFAKRATSKVQKSHSSTTTFWIVCHGCRMQYEYLKIYLNQTLLCPNCQEPFLAKESAPPVTFKKSVSHQHQQHQDSMKQYHSSNNTNTDSFCNTDPSIASQAANVIQRVNERLKIEREEFSMGNHSKNRKADEKI</sequence>
<dbReference type="Pfam" id="PF00226">
    <property type="entry name" value="DnaJ"/>
    <property type="match status" value="1"/>
</dbReference>
<feature type="region of interest" description="Disordered" evidence="1">
    <location>
        <begin position="205"/>
        <end position="236"/>
    </location>
</feature>
<dbReference type="InterPro" id="IPR018253">
    <property type="entry name" value="DnaJ_domain_CS"/>
</dbReference>
<dbReference type="Proteomes" id="UP001157418">
    <property type="component" value="Unassembled WGS sequence"/>
</dbReference>
<evidence type="ECO:0000313" key="3">
    <source>
        <dbReference type="EMBL" id="CAH1450301.1"/>
    </source>
</evidence>
<dbReference type="InterPro" id="IPR036869">
    <property type="entry name" value="J_dom_sf"/>
</dbReference>